<keyword evidence="1" id="KW-0472">Membrane</keyword>
<dbReference type="Proteomes" id="UP000095283">
    <property type="component" value="Unplaced"/>
</dbReference>
<evidence type="ECO:0000256" key="1">
    <source>
        <dbReference type="SAM" id="Phobius"/>
    </source>
</evidence>
<keyword evidence="1" id="KW-1133">Transmembrane helix</keyword>
<sequence>MGTSGATNETTRQPSSATIVHSFFILIIAYVYPYLLCASYTICCKRYIYLFLLIKDLITQV</sequence>
<organism evidence="2 3">
    <name type="scientific">Heterorhabditis bacteriophora</name>
    <name type="common">Entomopathogenic nematode worm</name>
    <dbReference type="NCBI Taxonomy" id="37862"/>
    <lineage>
        <taxon>Eukaryota</taxon>
        <taxon>Metazoa</taxon>
        <taxon>Ecdysozoa</taxon>
        <taxon>Nematoda</taxon>
        <taxon>Chromadorea</taxon>
        <taxon>Rhabditida</taxon>
        <taxon>Rhabditina</taxon>
        <taxon>Rhabditomorpha</taxon>
        <taxon>Strongyloidea</taxon>
        <taxon>Heterorhabditidae</taxon>
        <taxon>Heterorhabditis</taxon>
    </lineage>
</organism>
<protein>
    <submittedName>
        <fullName evidence="3">Uncharacterized protein</fullName>
    </submittedName>
</protein>
<keyword evidence="2" id="KW-1185">Reference proteome</keyword>
<dbReference type="AlphaFoldDB" id="A0A1I7WDK4"/>
<name>A0A1I7WDK4_HETBA</name>
<reference evidence="3" key="1">
    <citation type="submission" date="2016-11" db="UniProtKB">
        <authorList>
            <consortium name="WormBaseParasite"/>
        </authorList>
    </citation>
    <scope>IDENTIFICATION</scope>
</reference>
<evidence type="ECO:0000313" key="2">
    <source>
        <dbReference type="Proteomes" id="UP000095283"/>
    </source>
</evidence>
<feature type="transmembrane region" description="Helical" evidence="1">
    <location>
        <begin position="20"/>
        <end position="43"/>
    </location>
</feature>
<evidence type="ECO:0000313" key="3">
    <source>
        <dbReference type="WBParaSite" id="Hba_03028"/>
    </source>
</evidence>
<proteinExistence type="predicted"/>
<keyword evidence="1" id="KW-0812">Transmembrane</keyword>
<accession>A0A1I7WDK4</accession>
<dbReference type="WBParaSite" id="Hba_03028">
    <property type="protein sequence ID" value="Hba_03028"/>
    <property type="gene ID" value="Hba_03028"/>
</dbReference>